<comment type="caution">
    <text evidence="2">The sequence shown here is derived from an EMBL/GenBank/DDBJ whole genome shotgun (WGS) entry which is preliminary data.</text>
</comment>
<keyword evidence="3" id="KW-1185">Reference proteome</keyword>
<organism evidence="2 3">
    <name type="scientific">Aquamicrobium defluvii</name>
    <dbReference type="NCBI Taxonomy" id="69279"/>
    <lineage>
        <taxon>Bacteria</taxon>
        <taxon>Pseudomonadati</taxon>
        <taxon>Pseudomonadota</taxon>
        <taxon>Alphaproteobacteria</taxon>
        <taxon>Hyphomicrobiales</taxon>
        <taxon>Phyllobacteriaceae</taxon>
        <taxon>Aquamicrobium</taxon>
    </lineage>
</organism>
<proteinExistence type="predicted"/>
<dbReference type="EMBL" id="SNZF01000002">
    <property type="protein sequence ID" value="TDR37676.1"/>
    <property type="molecule type" value="Genomic_DNA"/>
</dbReference>
<feature type="region of interest" description="Disordered" evidence="1">
    <location>
        <begin position="1"/>
        <end position="46"/>
    </location>
</feature>
<reference evidence="2 3" key="1">
    <citation type="submission" date="2019-03" db="EMBL/GenBank/DDBJ databases">
        <title>Genomic Encyclopedia of Type Strains, Phase IV (KMG-IV): sequencing the most valuable type-strain genomes for metagenomic binning, comparative biology and taxonomic classification.</title>
        <authorList>
            <person name="Goeker M."/>
        </authorList>
    </citation>
    <scope>NUCLEOTIDE SEQUENCE [LARGE SCALE GENOMIC DNA]</scope>
    <source>
        <strain evidence="2 3">DSM 11603</strain>
    </source>
</reference>
<accession>A0A4R6YKK9</accession>
<gene>
    <name evidence="2" type="ORF">DES43_102225</name>
</gene>
<evidence type="ECO:0000256" key="1">
    <source>
        <dbReference type="SAM" id="MobiDB-lite"/>
    </source>
</evidence>
<dbReference type="Proteomes" id="UP000294958">
    <property type="component" value="Unassembled WGS sequence"/>
</dbReference>
<protein>
    <submittedName>
        <fullName evidence="2">Uncharacterized protein</fullName>
    </submittedName>
</protein>
<feature type="compositionally biased region" description="Polar residues" evidence="1">
    <location>
        <begin position="15"/>
        <end position="26"/>
    </location>
</feature>
<evidence type="ECO:0000313" key="2">
    <source>
        <dbReference type="EMBL" id="TDR37676.1"/>
    </source>
</evidence>
<name>A0A4R6YKK9_9HYPH</name>
<evidence type="ECO:0000313" key="3">
    <source>
        <dbReference type="Proteomes" id="UP000294958"/>
    </source>
</evidence>
<dbReference type="AlphaFoldDB" id="A0A4R6YKK9"/>
<sequence length="46" mass="4953">MIFGKPRHGPGLPSVSLQAVRQNRNGKSPDHHSAYVTGRPEGESEA</sequence>